<dbReference type="PANTHER" id="PTHR43091:SF1">
    <property type="entry name" value="BETA-KETOACYL-[ACYL-CARRIER-PROTEIN] SYNTHASE III, CHLOROPLASTIC"/>
    <property type="match status" value="1"/>
</dbReference>
<dbReference type="PANTHER" id="PTHR43091">
    <property type="entry name" value="3-OXOACYL-[ACYL-CARRIER-PROTEIN] SYNTHASE"/>
    <property type="match status" value="1"/>
</dbReference>
<evidence type="ECO:0000256" key="6">
    <source>
        <dbReference type="ARBA" id="ARBA00023160"/>
    </source>
</evidence>
<dbReference type="InterPro" id="IPR016039">
    <property type="entry name" value="Thiolase-like"/>
</dbReference>
<dbReference type="Gene3D" id="3.40.47.10">
    <property type="match status" value="1"/>
</dbReference>
<dbReference type="SUPFAM" id="SSF53901">
    <property type="entry name" value="Thiolase-like"/>
    <property type="match status" value="1"/>
</dbReference>
<keyword evidence="4" id="KW-0276">Fatty acid metabolism</keyword>
<keyword evidence="6" id="KW-0275">Fatty acid biosynthesis</keyword>
<comment type="caution">
    <text evidence="8">The sequence shown here is derived from an EMBL/GenBank/DDBJ whole genome shotgun (WGS) entry which is preliminary data.</text>
</comment>
<proteinExistence type="inferred from homology"/>
<protein>
    <recommendedName>
        <fullName evidence="7">Beta-ketoacyl-[acyl-carrier-protein] synthase III C-terminal domain-containing protein</fullName>
    </recommendedName>
</protein>
<gene>
    <name evidence="8" type="ORF">S01H1_38885</name>
</gene>
<dbReference type="Pfam" id="PF08541">
    <property type="entry name" value="ACP_syn_III_C"/>
    <property type="match status" value="1"/>
</dbReference>
<reference evidence="8" key="1">
    <citation type="journal article" date="2014" name="Front. Microbiol.">
        <title>High frequency of phylogenetically diverse reductive dehalogenase-homologous genes in deep subseafloor sedimentary metagenomes.</title>
        <authorList>
            <person name="Kawai M."/>
            <person name="Futagami T."/>
            <person name="Toyoda A."/>
            <person name="Takaki Y."/>
            <person name="Nishi S."/>
            <person name="Hori S."/>
            <person name="Arai W."/>
            <person name="Tsubouchi T."/>
            <person name="Morono Y."/>
            <person name="Uchiyama I."/>
            <person name="Ito T."/>
            <person name="Fujiyama A."/>
            <person name="Inagaki F."/>
            <person name="Takami H."/>
        </authorList>
    </citation>
    <scope>NUCLEOTIDE SEQUENCE</scope>
    <source>
        <strain evidence="8">Expedition CK06-06</strain>
    </source>
</reference>
<evidence type="ECO:0000259" key="7">
    <source>
        <dbReference type="Pfam" id="PF08541"/>
    </source>
</evidence>
<evidence type="ECO:0000256" key="3">
    <source>
        <dbReference type="ARBA" id="ARBA00022679"/>
    </source>
</evidence>
<sequence length="49" mass="5131">IEKYGNMSAASTAVALVEAVHSGRIKKGDTILLDAFGAGLTWGAIVIKW</sequence>
<evidence type="ECO:0000256" key="4">
    <source>
        <dbReference type="ARBA" id="ARBA00022832"/>
    </source>
</evidence>
<dbReference type="AlphaFoldDB" id="X0V817"/>
<evidence type="ECO:0000313" key="8">
    <source>
        <dbReference type="EMBL" id="GAG08623.1"/>
    </source>
</evidence>
<name>X0V817_9ZZZZ</name>
<feature type="domain" description="Beta-ketoacyl-[acyl-carrier-protein] synthase III C-terminal" evidence="7">
    <location>
        <begin position="1"/>
        <end position="49"/>
    </location>
</feature>
<keyword evidence="2" id="KW-0444">Lipid biosynthesis</keyword>
<dbReference type="EMBL" id="BARS01024501">
    <property type="protein sequence ID" value="GAG08623.1"/>
    <property type="molecule type" value="Genomic_DNA"/>
</dbReference>
<evidence type="ECO:0000256" key="5">
    <source>
        <dbReference type="ARBA" id="ARBA00023098"/>
    </source>
</evidence>
<keyword evidence="5" id="KW-0443">Lipid metabolism</keyword>
<organism evidence="8">
    <name type="scientific">marine sediment metagenome</name>
    <dbReference type="NCBI Taxonomy" id="412755"/>
    <lineage>
        <taxon>unclassified sequences</taxon>
        <taxon>metagenomes</taxon>
        <taxon>ecological metagenomes</taxon>
    </lineage>
</organism>
<feature type="non-terminal residue" evidence="8">
    <location>
        <position position="1"/>
    </location>
</feature>
<dbReference type="InterPro" id="IPR013747">
    <property type="entry name" value="ACP_syn_III_C"/>
</dbReference>
<keyword evidence="3" id="KW-0808">Transferase</keyword>
<evidence type="ECO:0000256" key="2">
    <source>
        <dbReference type="ARBA" id="ARBA00022516"/>
    </source>
</evidence>
<dbReference type="GO" id="GO:0016746">
    <property type="term" value="F:acyltransferase activity"/>
    <property type="evidence" value="ECO:0007669"/>
    <property type="project" value="InterPro"/>
</dbReference>
<comment type="similarity">
    <text evidence="1">Belongs to the thiolase-like superfamily. FabH family.</text>
</comment>
<dbReference type="GO" id="GO:0006633">
    <property type="term" value="P:fatty acid biosynthetic process"/>
    <property type="evidence" value="ECO:0007669"/>
    <property type="project" value="UniProtKB-KW"/>
</dbReference>
<accession>X0V817</accession>
<evidence type="ECO:0000256" key="1">
    <source>
        <dbReference type="ARBA" id="ARBA00008642"/>
    </source>
</evidence>